<evidence type="ECO:0000313" key="3">
    <source>
        <dbReference type="Proteomes" id="UP000248598"/>
    </source>
</evidence>
<sequence>MVLAEQYNKNTHLFMRHDKKMVDSYGLEKMSEPKTLRLNACSPLIPESNQEPSFVRISSSGWYGENGYLHCVHQSNDSSKEIYKTFIDWAKQPLAQREQTLQQINEKIKTLNCSVTSAAKEKTAWYVENEQHDKTPVLVSNARDSILLKNAFANRTIAITPETASAIYDSINQYFRKHP</sequence>
<protein>
    <submittedName>
        <fullName evidence="2">Uncharacterized protein</fullName>
    </submittedName>
</protein>
<name>A0AAX2J5V4_KINKI</name>
<accession>A0AAX2J5V4</accession>
<reference evidence="2 3" key="1">
    <citation type="submission" date="2018-06" db="EMBL/GenBank/DDBJ databases">
        <authorList>
            <consortium name="Pathogen Informatics"/>
            <person name="Doyle S."/>
        </authorList>
    </citation>
    <scope>NUCLEOTIDE SEQUENCE [LARGE SCALE GENOMIC DNA]</scope>
    <source>
        <strain evidence="2 3">NCTC10529</strain>
    </source>
</reference>
<feature type="coiled-coil region" evidence="1">
    <location>
        <begin position="94"/>
        <end position="121"/>
    </location>
</feature>
<dbReference type="Proteomes" id="UP000248598">
    <property type="component" value="Chromosome 1"/>
</dbReference>
<evidence type="ECO:0000313" key="2">
    <source>
        <dbReference type="EMBL" id="SQH25399.1"/>
    </source>
</evidence>
<organism evidence="2 3">
    <name type="scientific">Kingella kingae</name>
    <dbReference type="NCBI Taxonomy" id="504"/>
    <lineage>
        <taxon>Bacteria</taxon>
        <taxon>Pseudomonadati</taxon>
        <taxon>Pseudomonadota</taxon>
        <taxon>Betaproteobacteria</taxon>
        <taxon>Neisseriales</taxon>
        <taxon>Neisseriaceae</taxon>
        <taxon>Kingella</taxon>
    </lineage>
</organism>
<dbReference type="AlphaFoldDB" id="A0AAX2J5V4"/>
<evidence type="ECO:0000256" key="1">
    <source>
        <dbReference type="SAM" id="Coils"/>
    </source>
</evidence>
<proteinExistence type="predicted"/>
<keyword evidence="1" id="KW-0175">Coiled coil</keyword>
<dbReference type="EMBL" id="LS483426">
    <property type="protein sequence ID" value="SQH25399.1"/>
    <property type="molecule type" value="Genomic_DNA"/>
</dbReference>
<gene>
    <name evidence="2" type="ORF">NCTC10529_01597</name>
</gene>